<feature type="compositionally biased region" description="Pro residues" evidence="1">
    <location>
        <begin position="94"/>
        <end position="103"/>
    </location>
</feature>
<evidence type="ECO:0000256" key="1">
    <source>
        <dbReference type="SAM" id="MobiDB-lite"/>
    </source>
</evidence>
<comment type="caution">
    <text evidence="2">The sequence shown here is derived from an EMBL/GenBank/DDBJ whole genome shotgun (WGS) entry which is preliminary data.</text>
</comment>
<protein>
    <submittedName>
        <fullName evidence="2">Uncharacterized protein</fullName>
    </submittedName>
</protein>
<keyword evidence="3" id="KW-1185">Reference proteome</keyword>
<sequence length="147" mass="16170">MAGALYAVFHQPRVNSEENPRFVVERSIQTNPSVVLHDQSVPAQTLTEYSDAQTQAVFLEDVPISDASDRSENSEPPHNGGVPEEVINAWQGSPPDPEVPPHQPSGICFIRHGHSTIPVPPSDRTLNQDLLVTTSRPTFKVHLCFTL</sequence>
<proteinExistence type="predicted"/>
<gene>
    <name evidence="2" type="ORF">PXEA_LOCUS2230</name>
</gene>
<evidence type="ECO:0000313" key="3">
    <source>
        <dbReference type="Proteomes" id="UP000784294"/>
    </source>
</evidence>
<organism evidence="2 3">
    <name type="scientific">Protopolystoma xenopodis</name>
    <dbReference type="NCBI Taxonomy" id="117903"/>
    <lineage>
        <taxon>Eukaryota</taxon>
        <taxon>Metazoa</taxon>
        <taxon>Spiralia</taxon>
        <taxon>Lophotrochozoa</taxon>
        <taxon>Platyhelminthes</taxon>
        <taxon>Monogenea</taxon>
        <taxon>Polyopisthocotylea</taxon>
        <taxon>Polystomatidea</taxon>
        <taxon>Polystomatidae</taxon>
        <taxon>Protopolystoma</taxon>
    </lineage>
</organism>
<feature type="region of interest" description="Disordered" evidence="1">
    <location>
        <begin position="64"/>
        <end position="104"/>
    </location>
</feature>
<reference evidence="2" key="1">
    <citation type="submission" date="2018-11" db="EMBL/GenBank/DDBJ databases">
        <authorList>
            <consortium name="Pathogen Informatics"/>
        </authorList>
    </citation>
    <scope>NUCLEOTIDE SEQUENCE</scope>
</reference>
<dbReference type="AlphaFoldDB" id="A0A3S4ZPQ5"/>
<dbReference type="EMBL" id="CAAALY010004746">
    <property type="protein sequence ID" value="VEL08790.1"/>
    <property type="molecule type" value="Genomic_DNA"/>
</dbReference>
<dbReference type="Proteomes" id="UP000784294">
    <property type="component" value="Unassembled WGS sequence"/>
</dbReference>
<accession>A0A3S4ZPQ5</accession>
<name>A0A3S4ZPQ5_9PLAT</name>
<evidence type="ECO:0000313" key="2">
    <source>
        <dbReference type="EMBL" id="VEL08790.1"/>
    </source>
</evidence>